<name>A0A4R6N9T5_9BURK</name>
<keyword evidence="8" id="KW-1185">Reference proteome</keyword>
<evidence type="ECO:0000256" key="3">
    <source>
        <dbReference type="ARBA" id="ARBA00022692"/>
    </source>
</evidence>
<dbReference type="Pfam" id="PF02104">
    <property type="entry name" value="SURF1"/>
    <property type="match status" value="1"/>
</dbReference>
<evidence type="ECO:0000313" key="7">
    <source>
        <dbReference type="EMBL" id="TDP12040.1"/>
    </source>
</evidence>
<keyword evidence="6" id="KW-1003">Cell membrane</keyword>
<sequence length="262" mass="28776">MKQDQTPDGPRSRGPARWVGLLGAALLLVAALGFTALGLWQLQRLEWKQALIARVQQGLAQAPVPLEPHNSAAQEYQRVWLEGEFDHARETLVGASTVLGSGYWLMTPLRGAGGDWTWVNRGFVPRRDTERQRPAGTQRIEGLLRLSEAGGRLLQRNEAQSGRWYSRDVQALSQAAGLQAGSVAAHFIDVWPEPPGSAYAQLAGSGDAVLRPPSVWPHPGLTVLRFSNNHRSYALTWFALAAMSVGAALFLLRQSRQPRHPE</sequence>
<keyword evidence="4 6" id="KW-1133">Transmembrane helix</keyword>
<dbReference type="RefSeq" id="WP_211343817.1">
    <property type="nucleotide sequence ID" value="NZ_JAUFPJ010000002.1"/>
</dbReference>
<comment type="subcellular location">
    <subcellularLocation>
        <location evidence="6">Cell membrane</location>
        <topology evidence="6">Multi-pass membrane protein</topology>
    </subcellularLocation>
    <subcellularLocation>
        <location evidence="1">Membrane</location>
    </subcellularLocation>
</comment>
<feature type="transmembrane region" description="Helical" evidence="6">
    <location>
        <begin position="233"/>
        <end position="252"/>
    </location>
</feature>
<proteinExistence type="inferred from homology"/>
<keyword evidence="5 6" id="KW-0472">Membrane</keyword>
<dbReference type="GO" id="GO:0005886">
    <property type="term" value="C:plasma membrane"/>
    <property type="evidence" value="ECO:0007669"/>
    <property type="project" value="UniProtKB-SubCell"/>
</dbReference>
<feature type="transmembrane region" description="Helical" evidence="6">
    <location>
        <begin position="21"/>
        <end position="40"/>
    </location>
</feature>
<dbReference type="InterPro" id="IPR045214">
    <property type="entry name" value="Surf1/Surf4"/>
</dbReference>
<comment type="similarity">
    <text evidence="2 6">Belongs to the SURF1 family.</text>
</comment>
<protein>
    <recommendedName>
        <fullName evidence="6">SURF1-like protein</fullName>
    </recommendedName>
</protein>
<reference evidence="7 8" key="1">
    <citation type="submission" date="2019-03" db="EMBL/GenBank/DDBJ databases">
        <title>Genomic Encyclopedia of Type Strains, Phase IV (KMG-IV): sequencing the most valuable type-strain genomes for metagenomic binning, comparative biology and taxonomic classification.</title>
        <authorList>
            <person name="Goeker M."/>
        </authorList>
    </citation>
    <scope>NUCLEOTIDE SEQUENCE [LARGE SCALE GENOMIC DNA]</scope>
    <source>
        <strain evidence="7 8">DSM 25082</strain>
    </source>
</reference>
<dbReference type="AlphaFoldDB" id="A0A4R6N9T5"/>
<evidence type="ECO:0000256" key="6">
    <source>
        <dbReference type="RuleBase" id="RU363076"/>
    </source>
</evidence>
<keyword evidence="3 6" id="KW-0812">Transmembrane</keyword>
<gene>
    <name evidence="7" type="ORF">DFR39_102428</name>
</gene>
<dbReference type="PANTHER" id="PTHR23427:SF2">
    <property type="entry name" value="SURFEIT LOCUS PROTEIN 1"/>
    <property type="match status" value="1"/>
</dbReference>
<comment type="caution">
    <text evidence="7">The sequence shown here is derived from an EMBL/GenBank/DDBJ whole genome shotgun (WGS) entry which is preliminary data.</text>
</comment>
<dbReference type="PANTHER" id="PTHR23427">
    <property type="entry name" value="SURFEIT LOCUS PROTEIN"/>
    <property type="match status" value="1"/>
</dbReference>
<accession>A0A4R6N9T5</accession>
<dbReference type="Proteomes" id="UP000295357">
    <property type="component" value="Unassembled WGS sequence"/>
</dbReference>
<evidence type="ECO:0000256" key="5">
    <source>
        <dbReference type="ARBA" id="ARBA00023136"/>
    </source>
</evidence>
<evidence type="ECO:0000313" key="8">
    <source>
        <dbReference type="Proteomes" id="UP000295357"/>
    </source>
</evidence>
<evidence type="ECO:0000256" key="2">
    <source>
        <dbReference type="ARBA" id="ARBA00007165"/>
    </source>
</evidence>
<dbReference type="CDD" id="cd06662">
    <property type="entry name" value="SURF1"/>
    <property type="match status" value="1"/>
</dbReference>
<organism evidence="7 8">
    <name type="scientific">Roseateles asaccharophilus</name>
    <dbReference type="NCBI Taxonomy" id="582607"/>
    <lineage>
        <taxon>Bacteria</taxon>
        <taxon>Pseudomonadati</taxon>
        <taxon>Pseudomonadota</taxon>
        <taxon>Betaproteobacteria</taxon>
        <taxon>Burkholderiales</taxon>
        <taxon>Sphaerotilaceae</taxon>
        <taxon>Roseateles</taxon>
    </lineage>
</organism>
<dbReference type="EMBL" id="SNXE01000002">
    <property type="protein sequence ID" value="TDP12040.1"/>
    <property type="molecule type" value="Genomic_DNA"/>
</dbReference>
<dbReference type="PROSITE" id="PS50895">
    <property type="entry name" value="SURF1"/>
    <property type="match status" value="1"/>
</dbReference>
<evidence type="ECO:0000256" key="4">
    <source>
        <dbReference type="ARBA" id="ARBA00022989"/>
    </source>
</evidence>
<dbReference type="InterPro" id="IPR002994">
    <property type="entry name" value="Surf1/Shy1"/>
</dbReference>
<evidence type="ECO:0000256" key="1">
    <source>
        <dbReference type="ARBA" id="ARBA00004370"/>
    </source>
</evidence>